<evidence type="ECO:0000313" key="8">
    <source>
        <dbReference type="EMBL" id="KAF9782237.1"/>
    </source>
</evidence>
<proteinExistence type="predicted"/>
<dbReference type="PANTHER" id="PTHR43066">
    <property type="entry name" value="RHOMBOID-RELATED PROTEIN"/>
    <property type="match status" value="1"/>
</dbReference>
<feature type="compositionally biased region" description="Low complexity" evidence="5">
    <location>
        <begin position="228"/>
        <end position="241"/>
    </location>
</feature>
<keyword evidence="4 6" id="KW-0472">Membrane</keyword>
<dbReference type="GO" id="GO:0016020">
    <property type="term" value="C:membrane"/>
    <property type="evidence" value="ECO:0007669"/>
    <property type="project" value="UniProtKB-SubCell"/>
</dbReference>
<dbReference type="GO" id="GO:0043130">
    <property type="term" value="F:ubiquitin binding"/>
    <property type="evidence" value="ECO:0007669"/>
    <property type="project" value="InterPro"/>
</dbReference>
<dbReference type="InterPro" id="IPR003892">
    <property type="entry name" value="CUE"/>
</dbReference>
<evidence type="ECO:0000313" key="9">
    <source>
        <dbReference type="Proteomes" id="UP000736335"/>
    </source>
</evidence>
<evidence type="ECO:0000259" key="7">
    <source>
        <dbReference type="PROSITE" id="PS51140"/>
    </source>
</evidence>
<feature type="compositionally biased region" description="Polar residues" evidence="5">
    <location>
        <begin position="252"/>
        <end position="261"/>
    </location>
</feature>
<dbReference type="Proteomes" id="UP000736335">
    <property type="component" value="Unassembled WGS sequence"/>
</dbReference>
<evidence type="ECO:0000256" key="4">
    <source>
        <dbReference type="ARBA" id="ARBA00023136"/>
    </source>
</evidence>
<dbReference type="Gene3D" id="1.20.1540.10">
    <property type="entry name" value="Rhomboid-like"/>
    <property type="match status" value="1"/>
</dbReference>
<reference evidence="8" key="1">
    <citation type="journal article" date="2020" name="Nat. Commun.">
        <title>Large-scale genome sequencing of mycorrhizal fungi provides insights into the early evolution of symbiotic traits.</title>
        <authorList>
            <person name="Miyauchi S."/>
            <person name="Kiss E."/>
            <person name="Kuo A."/>
            <person name="Drula E."/>
            <person name="Kohler A."/>
            <person name="Sanchez-Garcia M."/>
            <person name="Morin E."/>
            <person name="Andreopoulos B."/>
            <person name="Barry K.W."/>
            <person name="Bonito G."/>
            <person name="Buee M."/>
            <person name="Carver A."/>
            <person name="Chen C."/>
            <person name="Cichocki N."/>
            <person name="Clum A."/>
            <person name="Culley D."/>
            <person name="Crous P.W."/>
            <person name="Fauchery L."/>
            <person name="Girlanda M."/>
            <person name="Hayes R.D."/>
            <person name="Keri Z."/>
            <person name="LaButti K."/>
            <person name="Lipzen A."/>
            <person name="Lombard V."/>
            <person name="Magnuson J."/>
            <person name="Maillard F."/>
            <person name="Murat C."/>
            <person name="Nolan M."/>
            <person name="Ohm R.A."/>
            <person name="Pangilinan J."/>
            <person name="Pereira M.F."/>
            <person name="Perotto S."/>
            <person name="Peter M."/>
            <person name="Pfister S."/>
            <person name="Riley R."/>
            <person name="Sitrit Y."/>
            <person name="Stielow J.B."/>
            <person name="Szollosi G."/>
            <person name="Zifcakova L."/>
            <person name="Stursova M."/>
            <person name="Spatafora J.W."/>
            <person name="Tedersoo L."/>
            <person name="Vaario L.M."/>
            <person name="Yamada A."/>
            <person name="Yan M."/>
            <person name="Wang P."/>
            <person name="Xu J."/>
            <person name="Bruns T."/>
            <person name="Baldrian P."/>
            <person name="Vilgalys R."/>
            <person name="Dunand C."/>
            <person name="Henrissat B."/>
            <person name="Grigoriev I.V."/>
            <person name="Hibbett D."/>
            <person name="Nagy L.G."/>
            <person name="Martin F.M."/>
        </authorList>
    </citation>
    <scope>NUCLEOTIDE SEQUENCE</scope>
    <source>
        <strain evidence="8">UH-Tt-Lm1</strain>
    </source>
</reference>
<dbReference type="EMBL" id="WIUZ02000012">
    <property type="protein sequence ID" value="KAF9782237.1"/>
    <property type="molecule type" value="Genomic_DNA"/>
</dbReference>
<evidence type="ECO:0000256" key="1">
    <source>
        <dbReference type="ARBA" id="ARBA00004141"/>
    </source>
</evidence>
<keyword evidence="9" id="KW-1185">Reference proteome</keyword>
<dbReference type="GO" id="GO:0004252">
    <property type="term" value="F:serine-type endopeptidase activity"/>
    <property type="evidence" value="ECO:0007669"/>
    <property type="project" value="TreeGrafter"/>
</dbReference>
<comment type="subcellular location">
    <subcellularLocation>
        <location evidence="1">Membrane</location>
        <topology evidence="1">Multi-pass membrane protein</topology>
    </subcellularLocation>
</comment>
<evidence type="ECO:0000256" key="6">
    <source>
        <dbReference type="SAM" id="Phobius"/>
    </source>
</evidence>
<feature type="transmembrane region" description="Helical" evidence="6">
    <location>
        <begin position="152"/>
        <end position="182"/>
    </location>
</feature>
<evidence type="ECO:0000256" key="2">
    <source>
        <dbReference type="ARBA" id="ARBA00022692"/>
    </source>
</evidence>
<dbReference type="Pfam" id="PF02845">
    <property type="entry name" value="CUE"/>
    <property type="match status" value="1"/>
</dbReference>
<feature type="transmembrane region" description="Helical" evidence="6">
    <location>
        <begin position="85"/>
        <end position="107"/>
    </location>
</feature>
<feature type="transmembrane region" description="Helical" evidence="6">
    <location>
        <begin position="194"/>
        <end position="211"/>
    </location>
</feature>
<keyword evidence="3 6" id="KW-1133">Transmembrane helix</keyword>
<dbReference type="OrthoDB" id="272778at2759"/>
<feature type="domain" description="CUE" evidence="7">
    <location>
        <begin position="298"/>
        <end position="339"/>
    </location>
</feature>
<gene>
    <name evidence="8" type="ORF">BJ322DRAFT_1074953</name>
</gene>
<feature type="transmembrane region" description="Helical" evidence="6">
    <location>
        <begin position="12"/>
        <end position="32"/>
    </location>
</feature>
<protein>
    <recommendedName>
        <fullName evidence="7">CUE domain-containing protein</fullName>
    </recommendedName>
</protein>
<sequence length="340" mass="37053">MSFENAPVSKGLMLWLAVASVLSGIFDVKYYLHLQLVPHISTHHQYWRLLSHHLACQSYSNLFVIELLIYNVGVQIERFFGSVKFASFITVSALVATVFEFSSLLLLNNLGLNVVPASPIALLFSVLYQFSRVVPAIYQFRIFGIVLNNKTFTYLLAAQLAFSGVPGSLVSAIIGAVAGQIYRADLFSLKTYQLPPWLIGLSSSVAPYVIGSTRPPRRTNRALHEGSRGSSASAPRARTGGVNDEDEGPITTARQSASSPTRGGRGDNSRGGTTTSVMRDWVNELTGRDRTSPGLRIPNEAEISQVSAMFPNVGRETVVGVLQRSSTTESAIETLLRTEN</sequence>
<feature type="transmembrane region" description="Helical" evidence="6">
    <location>
        <begin position="119"/>
        <end position="140"/>
    </location>
</feature>
<evidence type="ECO:0000256" key="3">
    <source>
        <dbReference type="ARBA" id="ARBA00022989"/>
    </source>
</evidence>
<accession>A0A9P6L4P0</accession>
<dbReference type="SUPFAM" id="SSF144091">
    <property type="entry name" value="Rhomboid-like"/>
    <property type="match status" value="1"/>
</dbReference>
<dbReference type="PANTHER" id="PTHR43066:SF21">
    <property type="entry name" value="UBIQUITIN-ASSOCIATED DOMAIN-CONTAINING PROTEIN 2"/>
    <property type="match status" value="1"/>
</dbReference>
<comment type="caution">
    <text evidence="8">The sequence shown here is derived from an EMBL/GenBank/DDBJ whole genome shotgun (WGS) entry which is preliminary data.</text>
</comment>
<reference evidence="8" key="2">
    <citation type="submission" date="2020-11" db="EMBL/GenBank/DDBJ databases">
        <authorList>
            <consortium name="DOE Joint Genome Institute"/>
            <person name="Kuo A."/>
            <person name="Miyauchi S."/>
            <person name="Kiss E."/>
            <person name="Drula E."/>
            <person name="Kohler A."/>
            <person name="Sanchez-Garcia M."/>
            <person name="Andreopoulos B."/>
            <person name="Barry K.W."/>
            <person name="Bonito G."/>
            <person name="Buee M."/>
            <person name="Carver A."/>
            <person name="Chen C."/>
            <person name="Cichocki N."/>
            <person name="Clum A."/>
            <person name="Culley D."/>
            <person name="Crous P.W."/>
            <person name="Fauchery L."/>
            <person name="Girlanda M."/>
            <person name="Hayes R."/>
            <person name="Keri Z."/>
            <person name="Labutti K."/>
            <person name="Lipzen A."/>
            <person name="Lombard V."/>
            <person name="Magnuson J."/>
            <person name="Maillard F."/>
            <person name="Morin E."/>
            <person name="Murat C."/>
            <person name="Nolan M."/>
            <person name="Ohm R."/>
            <person name="Pangilinan J."/>
            <person name="Pereira M."/>
            <person name="Perotto S."/>
            <person name="Peter M."/>
            <person name="Riley R."/>
            <person name="Sitrit Y."/>
            <person name="Stielow B."/>
            <person name="Szollosi G."/>
            <person name="Zifcakova L."/>
            <person name="Stursova M."/>
            <person name="Spatafora J.W."/>
            <person name="Tedersoo L."/>
            <person name="Vaario L.-M."/>
            <person name="Yamada A."/>
            <person name="Yan M."/>
            <person name="Wang P."/>
            <person name="Xu J."/>
            <person name="Bruns T."/>
            <person name="Baldrian P."/>
            <person name="Vilgalys R."/>
            <person name="Henrissat B."/>
            <person name="Grigoriev I.V."/>
            <person name="Hibbett D."/>
            <person name="Nagy L.G."/>
            <person name="Martin F.M."/>
        </authorList>
    </citation>
    <scope>NUCLEOTIDE SEQUENCE</scope>
    <source>
        <strain evidence="8">UH-Tt-Lm1</strain>
    </source>
</reference>
<dbReference type="InterPro" id="IPR035952">
    <property type="entry name" value="Rhomboid-like_sf"/>
</dbReference>
<dbReference type="AlphaFoldDB" id="A0A9P6L4P0"/>
<feature type="transmembrane region" description="Helical" evidence="6">
    <location>
        <begin position="52"/>
        <end position="73"/>
    </location>
</feature>
<name>A0A9P6L4P0_9AGAM</name>
<feature type="region of interest" description="Disordered" evidence="5">
    <location>
        <begin position="212"/>
        <end position="277"/>
    </location>
</feature>
<keyword evidence="2 6" id="KW-0812">Transmembrane</keyword>
<organism evidence="8 9">
    <name type="scientific">Thelephora terrestris</name>
    <dbReference type="NCBI Taxonomy" id="56493"/>
    <lineage>
        <taxon>Eukaryota</taxon>
        <taxon>Fungi</taxon>
        <taxon>Dikarya</taxon>
        <taxon>Basidiomycota</taxon>
        <taxon>Agaricomycotina</taxon>
        <taxon>Agaricomycetes</taxon>
        <taxon>Thelephorales</taxon>
        <taxon>Thelephoraceae</taxon>
        <taxon>Thelephora</taxon>
    </lineage>
</organism>
<evidence type="ECO:0000256" key="5">
    <source>
        <dbReference type="SAM" id="MobiDB-lite"/>
    </source>
</evidence>
<dbReference type="CDD" id="cd14279">
    <property type="entry name" value="CUE"/>
    <property type="match status" value="1"/>
</dbReference>
<dbReference type="PROSITE" id="PS51140">
    <property type="entry name" value="CUE"/>
    <property type="match status" value="1"/>
</dbReference>